<dbReference type="PANTHER" id="PTHR42801">
    <property type="entry name" value="THIOREDOXIN-DEPENDENT PEROXIDE REDUCTASE"/>
    <property type="match status" value="1"/>
</dbReference>
<dbReference type="EC" id="1.11.1.24" evidence="3"/>
<organism evidence="14 15">
    <name type="scientific">Larsenimonas suaedae</name>
    <dbReference type="NCBI Taxonomy" id="1851019"/>
    <lineage>
        <taxon>Bacteria</taxon>
        <taxon>Pseudomonadati</taxon>
        <taxon>Pseudomonadota</taxon>
        <taxon>Gammaproteobacteria</taxon>
        <taxon>Oceanospirillales</taxon>
        <taxon>Halomonadaceae</taxon>
        <taxon>Larsenimonas</taxon>
    </lineage>
</organism>
<dbReference type="RefSeq" id="WP_251591304.1">
    <property type="nucleotide sequence ID" value="NZ_JAMLJI010000001.1"/>
</dbReference>
<dbReference type="PROSITE" id="PS51352">
    <property type="entry name" value="THIOREDOXIN_2"/>
    <property type="match status" value="1"/>
</dbReference>
<dbReference type="CDD" id="cd03017">
    <property type="entry name" value="PRX_BCP"/>
    <property type="match status" value="1"/>
</dbReference>
<comment type="catalytic activity">
    <reaction evidence="12">
        <text>a hydroperoxide + [thioredoxin]-dithiol = an alcohol + [thioredoxin]-disulfide + H2O</text>
        <dbReference type="Rhea" id="RHEA:62620"/>
        <dbReference type="Rhea" id="RHEA-COMP:10698"/>
        <dbReference type="Rhea" id="RHEA-COMP:10700"/>
        <dbReference type="ChEBI" id="CHEBI:15377"/>
        <dbReference type="ChEBI" id="CHEBI:29950"/>
        <dbReference type="ChEBI" id="CHEBI:30879"/>
        <dbReference type="ChEBI" id="CHEBI:35924"/>
        <dbReference type="ChEBI" id="CHEBI:50058"/>
        <dbReference type="EC" id="1.11.1.24"/>
    </reaction>
</comment>
<evidence type="ECO:0000256" key="11">
    <source>
        <dbReference type="ARBA" id="ARBA00042639"/>
    </source>
</evidence>
<evidence type="ECO:0000256" key="12">
    <source>
        <dbReference type="ARBA" id="ARBA00049091"/>
    </source>
</evidence>
<gene>
    <name evidence="14" type="ORF">QC825_05090</name>
</gene>
<keyword evidence="8" id="KW-0676">Redox-active center</keyword>
<dbReference type="InterPro" id="IPR013766">
    <property type="entry name" value="Thioredoxin_domain"/>
</dbReference>
<reference evidence="14 15" key="1">
    <citation type="submission" date="2023-04" db="EMBL/GenBank/DDBJ databases">
        <title>A long-awaited taxogenomic arrangement of the family Halomonadaceae.</title>
        <authorList>
            <person name="De La Haba R."/>
            <person name="Chuvochina M."/>
            <person name="Wittouck S."/>
            <person name="Arahal D.R."/>
            <person name="Sanchez-Porro C."/>
            <person name="Hugenholtz P."/>
            <person name="Ventosa A."/>
        </authorList>
    </citation>
    <scope>NUCLEOTIDE SEQUENCE [LARGE SCALE GENOMIC DNA]</scope>
    <source>
        <strain evidence="14 15">DSM 22428</strain>
    </source>
</reference>
<dbReference type="PANTHER" id="PTHR42801:SF4">
    <property type="entry name" value="AHPC_TSA FAMILY PROTEIN"/>
    <property type="match status" value="1"/>
</dbReference>
<evidence type="ECO:0000256" key="5">
    <source>
        <dbReference type="ARBA" id="ARBA00022862"/>
    </source>
</evidence>
<evidence type="ECO:0000256" key="2">
    <source>
        <dbReference type="ARBA" id="ARBA00011245"/>
    </source>
</evidence>
<dbReference type="Pfam" id="PF00578">
    <property type="entry name" value="AhpC-TSA"/>
    <property type="match status" value="1"/>
</dbReference>
<comment type="caution">
    <text evidence="14">The sequence shown here is derived from an EMBL/GenBank/DDBJ whole genome shotgun (WGS) entry which is preliminary data.</text>
</comment>
<accession>A0ABU1GV68</accession>
<keyword evidence="4 14" id="KW-0575">Peroxidase</keyword>
<dbReference type="InterPro" id="IPR036249">
    <property type="entry name" value="Thioredoxin-like_sf"/>
</dbReference>
<dbReference type="Gene3D" id="3.40.30.10">
    <property type="entry name" value="Glutaredoxin"/>
    <property type="match status" value="1"/>
</dbReference>
<evidence type="ECO:0000256" key="9">
    <source>
        <dbReference type="ARBA" id="ARBA00032824"/>
    </source>
</evidence>
<keyword evidence="6 14" id="KW-0560">Oxidoreductase</keyword>
<dbReference type="PIRSF" id="PIRSF000239">
    <property type="entry name" value="AHPC"/>
    <property type="match status" value="1"/>
</dbReference>
<keyword evidence="7" id="KW-1015">Disulfide bond</keyword>
<evidence type="ECO:0000313" key="15">
    <source>
        <dbReference type="Proteomes" id="UP001269375"/>
    </source>
</evidence>
<evidence type="ECO:0000259" key="13">
    <source>
        <dbReference type="PROSITE" id="PS51352"/>
    </source>
</evidence>
<sequence length="156" mass="17774">MTIDVGQSLPEFSVPATSELTVTPETLKGHYTVLYFYPKDSTPGCTTEGQQFRDLFEDFKALNAVIYGVSRDGLKAHENFRAKQSFPFELISDKEETLCRALDVIKLKKMYGKEHEGIERSTFVLDEQGVLIKEWRKVKADGHAQEVLEFLKQHTA</sequence>
<comment type="similarity">
    <text evidence="10">Belongs to the peroxiredoxin family. BCP/PrxQ subfamily.</text>
</comment>
<dbReference type="EMBL" id="JARWAO010000002">
    <property type="protein sequence ID" value="MDR5895446.1"/>
    <property type="molecule type" value="Genomic_DNA"/>
</dbReference>
<dbReference type="Proteomes" id="UP001269375">
    <property type="component" value="Unassembled WGS sequence"/>
</dbReference>
<comment type="function">
    <text evidence="1">Thiol-specific peroxidase that catalyzes the reduction of hydrogen peroxide and organic hydroperoxides to water and alcohols, respectively. Plays a role in cell protection against oxidative stress by detoxifying peroxides and as sensor of hydrogen peroxide-mediated signaling events.</text>
</comment>
<protein>
    <recommendedName>
        <fullName evidence="3">thioredoxin-dependent peroxiredoxin</fullName>
        <ecNumber evidence="3">1.11.1.24</ecNumber>
    </recommendedName>
    <alternativeName>
        <fullName evidence="9">Thioredoxin peroxidase</fullName>
    </alternativeName>
    <alternativeName>
        <fullName evidence="11">Thioredoxin-dependent peroxiredoxin Bcp</fullName>
    </alternativeName>
</protein>
<evidence type="ECO:0000256" key="10">
    <source>
        <dbReference type="ARBA" id="ARBA00038489"/>
    </source>
</evidence>
<evidence type="ECO:0000256" key="7">
    <source>
        <dbReference type="ARBA" id="ARBA00023157"/>
    </source>
</evidence>
<dbReference type="InterPro" id="IPR050924">
    <property type="entry name" value="Peroxiredoxin_BCP/PrxQ"/>
</dbReference>
<evidence type="ECO:0000256" key="4">
    <source>
        <dbReference type="ARBA" id="ARBA00022559"/>
    </source>
</evidence>
<proteinExistence type="inferred from homology"/>
<feature type="domain" description="Thioredoxin" evidence="13">
    <location>
        <begin position="3"/>
        <end position="156"/>
    </location>
</feature>
<dbReference type="InterPro" id="IPR024706">
    <property type="entry name" value="Peroxiredoxin_AhpC-typ"/>
</dbReference>
<evidence type="ECO:0000313" key="14">
    <source>
        <dbReference type="EMBL" id="MDR5895446.1"/>
    </source>
</evidence>
<evidence type="ECO:0000256" key="8">
    <source>
        <dbReference type="ARBA" id="ARBA00023284"/>
    </source>
</evidence>
<keyword evidence="15" id="KW-1185">Reference proteome</keyword>
<comment type="subunit">
    <text evidence="2">Monomer.</text>
</comment>
<evidence type="ECO:0000256" key="6">
    <source>
        <dbReference type="ARBA" id="ARBA00023002"/>
    </source>
</evidence>
<dbReference type="GO" id="GO:0140824">
    <property type="term" value="F:thioredoxin-dependent peroxiredoxin activity"/>
    <property type="evidence" value="ECO:0007669"/>
    <property type="project" value="UniProtKB-EC"/>
</dbReference>
<dbReference type="InterPro" id="IPR000866">
    <property type="entry name" value="AhpC/TSA"/>
</dbReference>
<name>A0ABU1GV68_9GAMM</name>
<evidence type="ECO:0000256" key="3">
    <source>
        <dbReference type="ARBA" id="ARBA00013017"/>
    </source>
</evidence>
<keyword evidence="5" id="KW-0049">Antioxidant</keyword>
<dbReference type="SUPFAM" id="SSF52833">
    <property type="entry name" value="Thioredoxin-like"/>
    <property type="match status" value="1"/>
</dbReference>
<evidence type="ECO:0000256" key="1">
    <source>
        <dbReference type="ARBA" id="ARBA00003330"/>
    </source>
</evidence>